<dbReference type="InterPro" id="IPR029058">
    <property type="entry name" value="AB_hydrolase_fold"/>
</dbReference>
<dbReference type="Pfam" id="PF00326">
    <property type="entry name" value="Peptidase_S9"/>
    <property type="match status" value="1"/>
</dbReference>
<dbReference type="InterPro" id="IPR051543">
    <property type="entry name" value="Serine_Peptidase_S9A"/>
</dbReference>
<evidence type="ECO:0000256" key="1">
    <source>
        <dbReference type="ARBA" id="ARBA00005228"/>
    </source>
</evidence>
<dbReference type="InterPro" id="IPR023302">
    <property type="entry name" value="Pept_S9A_N"/>
</dbReference>
<keyword evidence="8" id="KW-1185">Reference proteome</keyword>
<protein>
    <submittedName>
        <fullName evidence="7">S9 family peptidase</fullName>
    </submittedName>
</protein>
<name>A0ABS3CFN5_9BACT</name>
<comment type="caution">
    <text evidence="7">The sequence shown here is derived from an EMBL/GenBank/DDBJ whole genome shotgun (WGS) entry which is preliminary data.</text>
</comment>
<dbReference type="PRINTS" id="PR00862">
    <property type="entry name" value="PROLIGOPTASE"/>
</dbReference>
<keyword evidence="3" id="KW-0378">Hydrolase</keyword>
<evidence type="ECO:0000256" key="2">
    <source>
        <dbReference type="ARBA" id="ARBA00022670"/>
    </source>
</evidence>
<dbReference type="SUPFAM" id="SSF50993">
    <property type="entry name" value="Peptidase/esterase 'gauge' domain"/>
    <property type="match status" value="1"/>
</dbReference>
<keyword evidence="4" id="KW-0720">Serine protease</keyword>
<dbReference type="Proteomes" id="UP000664480">
    <property type="component" value="Unassembled WGS sequence"/>
</dbReference>
<evidence type="ECO:0000259" key="6">
    <source>
        <dbReference type="Pfam" id="PF02897"/>
    </source>
</evidence>
<dbReference type="PANTHER" id="PTHR11757:SF19">
    <property type="entry name" value="PROLYL ENDOPEPTIDASE-LIKE"/>
    <property type="match status" value="1"/>
</dbReference>
<feature type="domain" description="Peptidase S9 prolyl oligopeptidase catalytic" evidence="5">
    <location>
        <begin position="464"/>
        <end position="675"/>
    </location>
</feature>
<dbReference type="InterPro" id="IPR001375">
    <property type="entry name" value="Peptidase_S9_cat"/>
</dbReference>
<dbReference type="SUPFAM" id="SSF53474">
    <property type="entry name" value="alpha/beta-Hydrolases"/>
    <property type="match status" value="1"/>
</dbReference>
<evidence type="ECO:0000313" key="8">
    <source>
        <dbReference type="Proteomes" id="UP000664480"/>
    </source>
</evidence>
<dbReference type="RefSeq" id="WP_206586555.1">
    <property type="nucleotide sequence ID" value="NZ_JAFKCU010000002.1"/>
</dbReference>
<dbReference type="EMBL" id="JAFKCU010000002">
    <property type="protein sequence ID" value="MBN7815914.1"/>
    <property type="molecule type" value="Genomic_DNA"/>
</dbReference>
<feature type="domain" description="Peptidase S9A N-terminal" evidence="6">
    <location>
        <begin position="4"/>
        <end position="402"/>
    </location>
</feature>
<dbReference type="Gene3D" id="3.40.50.1820">
    <property type="entry name" value="alpha/beta hydrolase"/>
    <property type="match status" value="1"/>
</dbReference>
<proteinExistence type="inferred from homology"/>
<comment type="similarity">
    <text evidence="1">Belongs to the peptidase S9A family.</text>
</comment>
<dbReference type="InterPro" id="IPR002470">
    <property type="entry name" value="Peptidase_S9A"/>
</dbReference>
<sequence length="687" mass="79098">MKSPQAAKKPQILEIHGHQRIDNYYWMRDRDNPEVIDYLNQENQYLKDQLAYTEAFQKELFEEIKGRIKEDDQSVPYFKSGYFWYARYEKGGEYPLYCRKADSLENTEEVFLNVNELAEGESYYNVGATSTSPNQNLLAFAVDKVGRRIYTIYFKDLLTGEILTENIPNVTGNLVWAADNKTLFYSKQDPETLRANQIFKHTLGTDPSTDKLIFEEFDEEFSCHIGKSKSEEYLFIQSESTISSEIRFLESANPSGEFKILQERIPHLEYGADHYGDYFWIRTNEQAQNFKLVKAPISSPSKENWEDVIAHRESVLLEDFDLFSHFLVTQERSNGLVQILIKPWDGSAGHQLEFDDETYTAWISTNPEFNTDLLRFGYNSMVSPSSIFDYHMSMKTKILLKQQEVVGGYDSSLYQSARIWAKASDGVMVPVSLVYKTELFNPDGKNPLLLYSYGSYGFSSEAYFSSSRLSLLNRGFVFAIAHIRGGEDLGRHWYEDGKMLKKRNTFTDFIACAEHLIQESYTSPEHLYAMGGSAGGLLMGAVMNMRPDLFKGMIASVPFVDVVTTMLDESIPLTTGEFQEWGNPKDQEYYDYMLSYSPYDNIEKKNYPNLLVTSGLHDSQVQYWEPTKWVAKLRELKTDQNLLLLHTNMEAGHGGASGRFNSLKELALEYTFLFHLENLVPKDEAKR</sequence>
<evidence type="ECO:0000259" key="5">
    <source>
        <dbReference type="Pfam" id="PF00326"/>
    </source>
</evidence>
<dbReference type="PANTHER" id="PTHR11757">
    <property type="entry name" value="PROTEASE FAMILY S9A OLIGOPEPTIDASE"/>
    <property type="match status" value="1"/>
</dbReference>
<evidence type="ECO:0000313" key="7">
    <source>
        <dbReference type="EMBL" id="MBN7815914.1"/>
    </source>
</evidence>
<gene>
    <name evidence="7" type="ORF">J0A69_10760</name>
</gene>
<evidence type="ECO:0000256" key="3">
    <source>
        <dbReference type="ARBA" id="ARBA00022801"/>
    </source>
</evidence>
<organism evidence="7 8">
    <name type="scientific">Algoriphagus pacificus</name>
    <dbReference type="NCBI Taxonomy" id="2811234"/>
    <lineage>
        <taxon>Bacteria</taxon>
        <taxon>Pseudomonadati</taxon>
        <taxon>Bacteroidota</taxon>
        <taxon>Cytophagia</taxon>
        <taxon>Cytophagales</taxon>
        <taxon>Cyclobacteriaceae</taxon>
        <taxon>Algoriphagus</taxon>
    </lineage>
</organism>
<accession>A0ABS3CFN5</accession>
<dbReference type="Pfam" id="PF02897">
    <property type="entry name" value="Peptidase_S9_N"/>
    <property type="match status" value="1"/>
</dbReference>
<reference evidence="7 8" key="1">
    <citation type="submission" date="2021-03" db="EMBL/GenBank/DDBJ databases">
        <title>novel species isolated from a fishpond in China.</title>
        <authorList>
            <person name="Lu H."/>
            <person name="Cai Z."/>
        </authorList>
    </citation>
    <scope>NUCLEOTIDE SEQUENCE [LARGE SCALE GENOMIC DNA]</scope>
    <source>
        <strain evidence="7 8">YJ13C</strain>
    </source>
</reference>
<keyword evidence="2" id="KW-0645">Protease</keyword>
<evidence type="ECO:0000256" key="4">
    <source>
        <dbReference type="ARBA" id="ARBA00022825"/>
    </source>
</evidence>
<dbReference type="Gene3D" id="2.130.10.120">
    <property type="entry name" value="Prolyl oligopeptidase, N-terminal domain"/>
    <property type="match status" value="1"/>
</dbReference>